<evidence type="ECO:0000256" key="1">
    <source>
        <dbReference type="SAM" id="MobiDB-lite"/>
    </source>
</evidence>
<gene>
    <name evidence="3" type="ORF">G3A56_02300</name>
</gene>
<organism evidence="3 4">
    <name type="scientific">Rhizobium oryzihabitans</name>
    <dbReference type="NCBI Taxonomy" id="2267833"/>
    <lineage>
        <taxon>Bacteria</taxon>
        <taxon>Pseudomonadati</taxon>
        <taxon>Pseudomonadota</taxon>
        <taxon>Alphaproteobacteria</taxon>
        <taxon>Hyphomicrobiales</taxon>
        <taxon>Rhizobiaceae</taxon>
        <taxon>Rhizobium/Agrobacterium group</taxon>
        <taxon>Rhizobium</taxon>
    </lineage>
</organism>
<keyword evidence="4" id="KW-1185">Reference proteome</keyword>
<feature type="compositionally biased region" description="Basic and acidic residues" evidence="1">
    <location>
        <begin position="1"/>
        <end position="12"/>
    </location>
</feature>
<dbReference type="KEGG" id="roy:G3A56_02300"/>
<dbReference type="InterPro" id="IPR041219">
    <property type="entry name" value="Phage_lysozyme2"/>
</dbReference>
<dbReference type="AlphaFoldDB" id="A0A7L5BKY5"/>
<dbReference type="EMBL" id="CP048632">
    <property type="protein sequence ID" value="QIB39386.1"/>
    <property type="molecule type" value="Genomic_DNA"/>
</dbReference>
<sequence length="257" mass="28063">MGIRQGQRDVRRWRCRGSGSPQRGPAVNTRQQSENALRSYRFWRSKGLSREAALAMVGNEQGESNFNPNAVGDGGLAGGPFQHHRDRRNAILAATGIDMWDNNTSHEKKLEGAYWELTQSNDTGARRAWRKMMDANSVDEAVAAAVYDFERPANKARDTAIRTDNAYRWARTLQDAPQGTGGDPEKFRRAHPAFGGNAVPPLMQPAGINSGTSATMNQNTNITVIGSSNPTDTANAVAGKQESVNGRLLRNTQGAIR</sequence>
<name>A0A7L5BKY5_9HYPH</name>
<dbReference type="Pfam" id="PF18013">
    <property type="entry name" value="Phage_lysozyme2"/>
    <property type="match status" value="1"/>
</dbReference>
<accession>A0A7L5BKY5</accession>
<reference evidence="3 4" key="1">
    <citation type="submission" date="2020-02" db="EMBL/GenBank/DDBJ databases">
        <title>Plant-Promoting Endophytic Bacterium Rhizobium oryzihabitans sp. nov., Isolated from the Root of Rice.</title>
        <authorList>
            <person name="zhao J."/>
            <person name="Zhang G."/>
        </authorList>
    </citation>
    <scope>NUCLEOTIDE SEQUENCE [LARGE SCALE GENOMIC DNA]</scope>
    <source>
        <strain evidence="3 4">M15</strain>
    </source>
</reference>
<feature type="region of interest" description="Disordered" evidence="1">
    <location>
        <begin position="1"/>
        <end position="34"/>
    </location>
</feature>
<dbReference type="Proteomes" id="UP000464865">
    <property type="component" value="Chromosome M15-11"/>
</dbReference>
<proteinExistence type="predicted"/>
<dbReference type="Gene3D" id="1.10.530.10">
    <property type="match status" value="1"/>
</dbReference>
<protein>
    <recommendedName>
        <fullName evidence="2">Phage tail lysozyme domain-containing protein</fullName>
    </recommendedName>
</protein>
<evidence type="ECO:0000259" key="2">
    <source>
        <dbReference type="Pfam" id="PF18013"/>
    </source>
</evidence>
<evidence type="ECO:0000313" key="3">
    <source>
        <dbReference type="EMBL" id="QIB39386.1"/>
    </source>
</evidence>
<evidence type="ECO:0000313" key="4">
    <source>
        <dbReference type="Proteomes" id="UP000464865"/>
    </source>
</evidence>
<feature type="domain" description="Phage tail lysozyme" evidence="2">
    <location>
        <begin position="34"/>
        <end position="172"/>
    </location>
</feature>